<dbReference type="InterPro" id="IPR050833">
    <property type="entry name" value="Poly_Biosynth_Transport"/>
</dbReference>
<keyword evidence="2" id="KW-1003">Cell membrane</keyword>
<feature type="transmembrane region" description="Helical" evidence="6">
    <location>
        <begin position="12"/>
        <end position="35"/>
    </location>
</feature>
<feature type="transmembrane region" description="Helical" evidence="6">
    <location>
        <begin position="158"/>
        <end position="178"/>
    </location>
</feature>
<feature type="transmembrane region" description="Helical" evidence="6">
    <location>
        <begin position="372"/>
        <end position="391"/>
    </location>
</feature>
<dbReference type="InterPro" id="IPR044550">
    <property type="entry name" value="WzxE"/>
</dbReference>
<comment type="caution">
    <text evidence="7">The sequence shown here is derived from an EMBL/GenBank/DDBJ whole genome shotgun (WGS) entry which is preliminary data.</text>
</comment>
<feature type="transmembrane region" description="Helical" evidence="6">
    <location>
        <begin position="397"/>
        <end position="419"/>
    </location>
</feature>
<organism evidence="7 8">
    <name type="scientific">Chryseobacterium aquaeductus</name>
    <dbReference type="NCBI Taxonomy" id="2675056"/>
    <lineage>
        <taxon>Bacteria</taxon>
        <taxon>Pseudomonadati</taxon>
        <taxon>Bacteroidota</taxon>
        <taxon>Flavobacteriia</taxon>
        <taxon>Flavobacteriales</taxon>
        <taxon>Weeksellaceae</taxon>
        <taxon>Chryseobacterium group</taxon>
        <taxon>Chryseobacterium</taxon>
    </lineage>
</organism>
<feature type="transmembrane region" description="Helical" evidence="6">
    <location>
        <begin position="55"/>
        <end position="77"/>
    </location>
</feature>
<feature type="transmembrane region" description="Helical" evidence="6">
    <location>
        <begin position="309"/>
        <end position="332"/>
    </location>
</feature>
<gene>
    <name evidence="7" type="primary">wzxE</name>
    <name evidence="7" type="ORF">CHRY9390_02334</name>
</gene>
<evidence type="ECO:0000256" key="6">
    <source>
        <dbReference type="SAM" id="Phobius"/>
    </source>
</evidence>
<feature type="transmembrane region" description="Helical" evidence="6">
    <location>
        <begin position="272"/>
        <end position="288"/>
    </location>
</feature>
<dbReference type="PANTHER" id="PTHR30250">
    <property type="entry name" value="PST FAMILY PREDICTED COLANIC ACID TRANSPORTER"/>
    <property type="match status" value="1"/>
</dbReference>
<evidence type="ECO:0000313" key="8">
    <source>
        <dbReference type="Proteomes" id="UP000662618"/>
    </source>
</evidence>
<evidence type="ECO:0000256" key="2">
    <source>
        <dbReference type="ARBA" id="ARBA00022475"/>
    </source>
</evidence>
<feature type="transmembrane region" description="Helical" evidence="6">
    <location>
        <begin position="98"/>
        <end position="119"/>
    </location>
</feature>
<dbReference type="InterPro" id="IPR002797">
    <property type="entry name" value="Polysacc_synth"/>
</dbReference>
<feature type="transmembrane region" description="Helical" evidence="6">
    <location>
        <begin position="184"/>
        <end position="204"/>
    </location>
</feature>
<keyword evidence="5 6" id="KW-0472">Membrane</keyword>
<dbReference type="GO" id="GO:0009246">
    <property type="term" value="P:enterobacterial common antigen biosynthetic process"/>
    <property type="evidence" value="ECO:0007669"/>
    <property type="project" value="InterPro"/>
</dbReference>
<evidence type="ECO:0000256" key="4">
    <source>
        <dbReference type="ARBA" id="ARBA00022989"/>
    </source>
</evidence>
<dbReference type="AlphaFoldDB" id="A0A9N8MH09"/>
<dbReference type="EMBL" id="CAJIMS010000001">
    <property type="protein sequence ID" value="CAD7811303.1"/>
    <property type="molecule type" value="Genomic_DNA"/>
</dbReference>
<protein>
    <submittedName>
        <fullName evidence="7">Lipid III flippase</fullName>
    </submittedName>
</protein>
<dbReference type="Pfam" id="PF01943">
    <property type="entry name" value="Polysacc_synt"/>
    <property type="match status" value="1"/>
</dbReference>
<dbReference type="RefSeq" id="WP_162088611.1">
    <property type="nucleotide sequence ID" value="NZ_CAJIMS010000001.1"/>
</dbReference>
<feature type="transmembrane region" description="Helical" evidence="6">
    <location>
        <begin position="344"/>
        <end position="365"/>
    </location>
</feature>
<evidence type="ECO:0000313" key="7">
    <source>
        <dbReference type="EMBL" id="CAD7811303.1"/>
    </source>
</evidence>
<evidence type="ECO:0000256" key="3">
    <source>
        <dbReference type="ARBA" id="ARBA00022692"/>
    </source>
</evidence>
<keyword evidence="8" id="KW-1185">Reference proteome</keyword>
<sequence length="428" mass="49225">MIRHFKKIKSSSLLKIFSLTGISVLIKLISSYLIVKLLAILVGPGGIALIGQLQNFTSVFTTLGAGGINNGVVKYVAEYKNDKTTLKQTMSNGFKITIYFSCFVGIVICLFSSFLSRVILFDEHYYYIFIFFGISLILISANNFFISILNGFTEFRKFVIVNITTSILGLIFTVVLVLCLDIRGALIAVVTYQAVVIFFTLYYIRKLFWFKKSYLWGLWDNKTVRKYATYSLMALVSAVTLPVSQLIIRGFLVDSYSLKIAGYWESMNKISSLYLLLFTSTFSVYYLPKLSEIKEESQLRREIFKTYKIFTPILLVGLCTIFFAKEFVINILFTKDFNPMKALFFWQLLGDFFKIFSWIIAFIMVAKSMSRIYIFTEIIFSVMLTLLTYLLVIQNGLIGSVQAYCINYFIYFVTMLLVFKKLLFKKIG</sequence>
<comment type="subcellular location">
    <subcellularLocation>
        <location evidence="1">Cell membrane</location>
        <topology evidence="1">Multi-pass membrane protein</topology>
    </subcellularLocation>
</comment>
<name>A0A9N8MH09_9FLAO</name>
<keyword evidence="3 6" id="KW-0812">Transmembrane</keyword>
<evidence type="ECO:0000256" key="5">
    <source>
        <dbReference type="ARBA" id="ARBA00023136"/>
    </source>
</evidence>
<feature type="transmembrane region" description="Helical" evidence="6">
    <location>
        <begin position="232"/>
        <end position="252"/>
    </location>
</feature>
<keyword evidence="4 6" id="KW-1133">Transmembrane helix</keyword>
<dbReference type="PANTHER" id="PTHR30250:SF30">
    <property type="entry name" value="LIPID III FLIPPASE"/>
    <property type="match status" value="1"/>
</dbReference>
<dbReference type="Proteomes" id="UP000662618">
    <property type="component" value="Unassembled WGS sequence"/>
</dbReference>
<feature type="transmembrane region" description="Helical" evidence="6">
    <location>
        <begin position="125"/>
        <end position="146"/>
    </location>
</feature>
<reference evidence="7" key="1">
    <citation type="submission" date="2020-12" db="EMBL/GenBank/DDBJ databases">
        <authorList>
            <person name="Rodrigo-Torres L."/>
            <person name="Arahal R. D."/>
            <person name="Lucena T."/>
        </authorList>
    </citation>
    <scope>NUCLEOTIDE SEQUENCE</scope>
    <source>
        <strain evidence="7">CECT 9390</strain>
    </source>
</reference>
<evidence type="ECO:0000256" key="1">
    <source>
        <dbReference type="ARBA" id="ARBA00004651"/>
    </source>
</evidence>
<dbReference type="GO" id="GO:0005886">
    <property type="term" value="C:plasma membrane"/>
    <property type="evidence" value="ECO:0007669"/>
    <property type="project" value="UniProtKB-SubCell"/>
</dbReference>
<proteinExistence type="predicted"/>
<accession>A0A9N8MH09</accession>
<dbReference type="CDD" id="cd13125">
    <property type="entry name" value="MATE_like_10"/>
    <property type="match status" value="1"/>
</dbReference>